<dbReference type="EMBL" id="BTGU01000003">
    <property type="protein sequence ID" value="GMN30710.1"/>
    <property type="molecule type" value="Genomic_DNA"/>
</dbReference>
<evidence type="ECO:0000313" key="1">
    <source>
        <dbReference type="EMBL" id="GMN30710.1"/>
    </source>
</evidence>
<dbReference type="Proteomes" id="UP001187192">
    <property type="component" value="Unassembled WGS sequence"/>
</dbReference>
<sequence>MLVSRHRQRGGGAHQRWVAALTRVQRQWALARMLWLGFALEVAGCGRLSGPSAVRWLAWLSQAG</sequence>
<name>A0AA87ZDU0_FICCA</name>
<proteinExistence type="predicted"/>
<keyword evidence="2" id="KW-1185">Reference proteome</keyword>
<dbReference type="AlphaFoldDB" id="A0AA87ZDU0"/>
<protein>
    <submittedName>
        <fullName evidence="1">Uncharacterized protein</fullName>
    </submittedName>
</protein>
<gene>
    <name evidence="1" type="ORF">TIFTF001_002926</name>
</gene>
<organism evidence="1 2">
    <name type="scientific">Ficus carica</name>
    <name type="common">Common fig</name>
    <dbReference type="NCBI Taxonomy" id="3494"/>
    <lineage>
        <taxon>Eukaryota</taxon>
        <taxon>Viridiplantae</taxon>
        <taxon>Streptophyta</taxon>
        <taxon>Embryophyta</taxon>
        <taxon>Tracheophyta</taxon>
        <taxon>Spermatophyta</taxon>
        <taxon>Magnoliopsida</taxon>
        <taxon>eudicotyledons</taxon>
        <taxon>Gunneridae</taxon>
        <taxon>Pentapetalae</taxon>
        <taxon>rosids</taxon>
        <taxon>fabids</taxon>
        <taxon>Rosales</taxon>
        <taxon>Moraceae</taxon>
        <taxon>Ficeae</taxon>
        <taxon>Ficus</taxon>
    </lineage>
</organism>
<accession>A0AA87ZDU0</accession>
<comment type="caution">
    <text evidence="1">The sequence shown here is derived from an EMBL/GenBank/DDBJ whole genome shotgun (WGS) entry which is preliminary data.</text>
</comment>
<evidence type="ECO:0000313" key="2">
    <source>
        <dbReference type="Proteomes" id="UP001187192"/>
    </source>
</evidence>
<dbReference type="Gramene" id="FCD_00027243-RA">
    <property type="protein sequence ID" value="FCD_00027243-RA:cds"/>
    <property type="gene ID" value="FCD_00027243"/>
</dbReference>
<reference evidence="1" key="1">
    <citation type="submission" date="2023-07" db="EMBL/GenBank/DDBJ databases">
        <title>draft genome sequence of fig (Ficus carica).</title>
        <authorList>
            <person name="Takahashi T."/>
            <person name="Nishimura K."/>
        </authorList>
    </citation>
    <scope>NUCLEOTIDE SEQUENCE</scope>
</reference>